<dbReference type="AlphaFoldDB" id="A0A132EKY4"/>
<proteinExistence type="predicted"/>
<protein>
    <submittedName>
        <fullName evidence="1">Uncharacterized protein</fullName>
    </submittedName>
</protein>
<dbReference type="EMBL" id="LPJR01000015">
    <property type="protein sequence ID" value="KWF34274.1"/>
    <property type="molecule type" value="Genomic_DNA"/>
</dbReference>
<sequence>MECGDWFRVGQRVASTFLAAKNGHIQRRPQDNIMEWCGKSSKRRQKPRADNAIYNDKITALGVAFRHPCEHIHDDGVLLLRLGQIGLNSTVFDEVPEVVRVQMNLGRAGFFGKGLRCRGLP</sequence>
<evidence type="ECO:0000313" key="2">
    <source>
        <dbReference type="Proteomes" id="UP000062912"/>
    </source>
</evidence>
<gene>
    <name evidence="1" type="ORF">WT56_08260</name>
</gene>
<comment type="caution">
    <text evidence="1">The sequence shown here is derived from an EMBL/GenBank/DDBJ whole genome shotgun (WGS) entry which is preliminary data.</text>
</comment>
<reference evidence="1 2" key="1">
    <citation type="submission" date="2015-11" db="EMBL/GenBank/DDBJ databases">
        <title>Expanding the genomic diversity of Burkholderia species for the development of highly accurate diagnostics.</title>
        <authorList>
            <person name="Sahl J."/>
            <person name="Keim P."/>
            <person name="Wagner D."/>
        </authorList>
    </citation>
    <scope>NUCLEOTIDE SEQUENCE [LARGE SCALE GENOMIC DNA]</scope>
    <source>
        <strain evidence="1 2">MSMB368WGS</strain>
    </source>
</reference>
<dbReference type="Proteomes" id="UP000062912">
    <property type="component" value="Unassembled WGS sequence"/>
</dbReference>
<accession>A0A132EKY4</accession>
<organism evidence="1 2">
    <name type="scientific">Burkholderia pseudomultivorans</name>
    <dbReference type="NCBI Taxonomy" id="1207504"/>
    <lineage>
        <taxon>Bacteria</taxon>
        <taxon>Pseudomonadati</taxon>
        <taxon>Pseudomonadota</taxon>
        <taxon>Betaproteobacteria</taxon>
        <taxon>Burkholderiales</taxon>
        <taxon>Burkholderiaceae</taxon>
        <taxon>Burkholderia</taxon>
        <taxon>Burkholderia cepacia complex</taxon>
    </lineage>
</organism>
<name>A0A132EKY4_9BURK</name>
<evidence type="ECO:0000313" key="1">
    <source>
        <dbReference type="EMBL" id="KWF34274.1"/>
    </source>
</evidence>